<evidence type="ECO:0000256" key="2">
    <source>
        <dbReference type="ARBA" id="ARBA00012513"/>
    </source>
</evidence>
<dbReference type="Proteomes" id="UP000019132">
    <property type="component" value="Unassembled WGS sequence"/>
</dbReference>
<keyword evidence="7" id="KW-0418">Kinase</keyword>
<dbReference type="GO" id="GO:0046872">
    <property type="term" value="F:metal ion binding"/>
    <property type="evidence" value="ECO:0007669"/>
    <property type="project" value="UniProtKB-KW"/>
</dbReference>
<accession>K3WY92</accession>
<dbReference type="InterPro" id="IPR000687">
    <property type="entry name" value="RIO_kinase"/>
</dbReference>
<keyword evidence="3" id="KW-0723">Serine/threonine-protein kinase</keyword>
<keyword evidence="9" id="KW-0460">Magnesium</keyword>
<feature type="region of interest" description="Disordered" evidence="12">
    <location>
        <begin position="1"/>
        <end position="29"/>
    </location>
</feature>
<dbReference type="InterPro" id="IPR051272">
    <property type="entry name" value="RIO-type_Ser/Thr_kinase"/>
</dbReference>
<dbReference type="SUPFAM" id="SSF56112">
    <property type="entry name" value="Protein kinase-like (PK-like)"/>
    <property type="match status" value="1"/>
</dbReference>
<keyword evidence="15" id="KW-1185">Reference proteome</keyword>
<reference evidence="14" key="3">
    <citation type="submission" date="2015-02" db="UniProtKB">
        <authorList>
            <consortium name="EnsemblProtists"/>
        </authorList>
    </citation>
    <scope>IDENTIFICATION</scope>
    <source>
        <strain evidence="14">DAOM BR144</strain>
    </source>
</reference>
<evidence type="ECO:0000313" key="15">
    <source>
        <dbReference type="Proteomes" id="UP000019132"/>
    </source>
</evidence>
<comment type="catalytic activity">
    <reaction evidence="10">
        <text>L-threonyl-[protein] + ATP = O-phospho-L-threonyl-[protein] + ADP + H(+)</text>
        <dbReference type="Rhea" id="RHEA:46608"/>
        <dbReference type="Rhea" id="RHEA-COMP:11060"/>
        <dbReference type="Rhea" id="RHEA-COMP:11605"/>
        <dbReference type="ChEBI" id="CHEBI:15378"/>
        <dbReference type="ChEBI" id="CHEBI:30013"/>
        <dbReference type="ChEBI" id="CHEBI:30616"/>
        <dbReference type="ChEBI" id="CHEBI:61977"/>
        <dbReference type="ChEBI" id="CHEBI:456216"/>
        <dbReference type="EC" id="2.7.11.1"/>
    </reaction>
</comment>
<protein>
    <recommendedName>
        <fullName evidence="2">non-specific serine/threonine protein kinase</fullName>
        <ecNumber evidence="2">2.7.11.1</ecNumber>
    </recommendedName>
</protein>
<dbReference type="InterPro" id="IPR000719">
    <property type="entry name" value="Prot_kinase_dom"/>
</dbReference>
<proteinExistence type="inferred from homology"/>
<sequence>MRRHEKDESRKGPLRQSAESSKFPSKDSTFDERTRMVLLKLMNQGKLDVVHGRINTGKEANTYRAVGSNEETARELHYAVKIFKTARADFTKSNECDTSGRQYNTTFIKKTMRRQLKEWTEKEYKNLRRASNAGVQTPTPLLFRDHILIMDFLGQDGVPAPKLKDVVLTNKQLQLAYVDVLRTIRTLYQKAHLVHARLNESNILHHDDKCWLVDFSEAVPCPQPGHEELLEQDLERIYAFFHSRGLQRAVKGKVGLLTTATAKTLVTSEDPVESVLKYYPLLQQALEL</sequence>
<dbReference type="OMA" id="HMLVTEF"/>
<keyword evidence="6" id="KW-0547">Nucleotide-binding</keyword>
<dbReference type="GO" id="GO:0004674">
    <property type="term" value="F:protein serine/threonine kinase activity"/>
    <property type="evidence" value="ECO:0007669"/>
    <property type="project" value="UniProtKB-KW"/>
</dbReference>
<evidence type="ECO:0000256" key="9">
    <source>
        <dbReference type="ARBA" id="ARBA00022842"/>
    </source>
</evidence>
<feature type="domain" description="Protein kinase" evidence="13">
    <location>
        <begin position="36"/>
        <end position="288"/>
    </location>
</feature>
<evidence type="ECO:0000313" key="14">
    <source>
        <dbReference type="EnsemblProtists" id="PYU1_T009941"/>
    </source>
</evidence>
<dbReference type="GO" id="GO:0005524">
    <property type="term" value="F:ATP binding"/>
    <property type="evidence" value="ECO:0007669"/>
    <property type="project" value="UniProtKB-KW"/>
</dbReference>
<keyword evidence="5" id="KW-0479">Metal-binding</keyword>
<keyword evidence="8" id="KW-0067">ATP-binding</keyword>
<evidence type="ECO:0000256" key="6">
    <source>
        <dbReference type="ARBA" id="ARBA00022741"/>
    </source>
</evidence>
<evidence type="ECO:0000256" key="12">
    <source>
        <dbReference type="SAM" id="MobiDB-lite"/>
    </source>
</evidence>
<dbReference type="PANTHER" id="PTHR45723">
    <property type="entry name" value="SERINE/THREONINE-PROTEIN KINASE RIO1"/>
    <property type="match status" value="1"/>
</dbReference>
<evidence type="ECO:0000256" key="10">
    <source>
        <dbReference type="ARBA" id="ARBA00047899"/>
    </source>
</evidence>
<evidence type="ECO:0000256" key="11">
    <source>
        <dbReference type="ARBA" id="ARBA00048679"/>
    </source>
</evidence>
<dbReference type="SMART" id="SM00090">
    <property type="entry name" value="RIO"/>
    <property type="match status" value="1"/>
</dbReference>
<comment type="catalytic activity">
    <reaction evidence="11">
        <text>L-seryl-[protein] + ATP = O-phospho-L-seryl-[protein] + ADP + H(+)</text>
        <dbReference type="Rhea" id="RHEA:17989"/>
        <dbReference type="Rhea" id="RHEA-COMP:9863"/>
        <dbReference type="Rhea" id="RHEA-COMP:11604"/>
        <dbReference type="ChEBI" id="CHEBI:15378"/>
        <dbReference type="ChEBI" id="CHEBI:29999"/>
        <dbReference type="ChEBI" id="CHEBI:30616"/>
        <dbReference type="ChEBI" id="CHEBI:83421"/>
        <dbReference type="ChEBI" id="CHEBI:456216"/>
        <dbReference type="EC" id="2.7.11.1"/>
    </reaction>
</comment>
<dbReference type="STRING" id="431595.K3WY92"/>
<comment type="similarity">
    <text evidence="1">Belongs to the protein kinase superfamily. RIO-type Ser/Thr kinase family.</text>
</comment>
<dbReference type="Gene3D" id="3.30.200.20">
    <property type="entry name" value="Phosphorylase Kinase, domain 1"/>
    <property type="match status" value="1"/>
</dbReference>
<keyword evidence="4" id="KW-0808">Transferase</keyword>
<dbReference type="Gene3D" id="1.10.510.10">
    <property type="entry name" value="Transferase(Phosphotransferase) domain 1"/>
    <property type="match status" value="1"/>
</dbReference>
<dbReference type="InterPro" id="IPR011009">
    <property type="entry name" value="Kinase-like_dom_sf"/>
</dbReference>
<evidence type="ECO:0000256" key="5">
    <source>
        <dbReference type="ARBA" id="ARBA00022723"/>
    </source>
</evidence>
<dbReference type="PROSITE" id="PS50011">
    <property type="entry name" value="PROTEIN_KINASE_DOM"/>
    <property type="match status" value="1"/>
</dbReference>
<evidence type="ECO:0000256" key="3">
    <source>
        <dbReference type="ARBA" id="ARBA00022527"/>
    </source>
</evidence>
<organism evidence="14 15">
    <name type="scientific">Globisporangium ultimum (strain ATCC 200006 / CBS 805.95 / DAOM BR144)</name>
    <name type="common">Pythium ultimum</name>
    <dbReference type="NCBI Taxonomy" id="431595"/>
    <lineage>
        <taxon>Eukaryota</taxon>
        <taxon>Sar</taxon>
        <taxon>Stramenopiles</taxon>
        <taxon>Oomycota</taxon>
        <taxon>Peronosporomycetes</taxon>
        <taxon>Pythiales</taxon>
        <taxon>Pythiaceae</taxon>
        <taxon>Globisporangium</taxon>
    </lineage>
</organism>
<evidence type="ECO:0000259" key="13">
    <source>
        <dbReference type="PROSITE" id="PS50011"/>
    </source>
</evidence>
<dbReference type="EC" id="2.7.11.1" evidence="2"/>
<dbReference type="InParanoid" id="K3WY92"/>
<dbReference type="eggNOG" id="KOG2270">
    <property type="taxonomic scope" value="Eukaryota"/>
</dbReference>
<name>K3WY92_GLOUD</name>
<dbReference type="VEuPathDB" id="FungiDB:PYU1_G009923"/>
<dbReference type="EMBL" id="GL376624">
    <property type="status" value="NOT_ANNOTATED_CDS"/>
    <property type="molecule type" value="Genomic_DNA"/>
</dbReference>
<dbReference type="InterPro" id="IPR018934">
    <property type="entry name" value="RIO_dom"/>
</dbReference>
<dbReference type="Pfam" id="PF01163">
    <property type="entry name" value="RIO1"/>
    <property type="match status" value="1"/>
</dbReference>
<feature type="compositionally biased region" description="Basic and acidic residues" evidence="12">
    <location>
        <begin position="1"/>
        <end position="11"/>
    </location>
</feature>
<dbReference type="EnsemblProtists" id="PYU1_T009941">
    <property type="protein sequence ID" value="PYU1_T009941"/>
    <property type="gene ID" value="PYU1_G009923"/>
</dbReference>
<evidence type="ECO:0000256" key="1">
    <source>
        <dbReference type="ARBA" id="ARBA00009196"/>
    </source>
</evidence>
<evidence type="ECO:0000256" key="4">
    <source>
        <dbReference type="ARBA" id="ARBA00022679"/>
    </source>
</evidence>
<evidence type="ECO:0000256" key="7">
    <source>
        <dbReference type="ARBA" id="ARBA00022777"/>
    </source>
</evidence>
<reference evidence="15" key="1">
    <citation type="journal article" date="2010" name="Genome Biol.">
        <title>Genome sequence of the necrotrophic plant pathogen Pythium ultimum reveals original pathogenicity mechanisms and effector repertoire.</title>
        <authorList>
            <person name="Levesque C.A."/>
            <person name="Brouwer H."/>
            <person name="Cano L."/>
            <person name="Hamilton J.P."/>
            <person name="Holt C."/>
            <person name="Huitema E."/>
            <person name="Raffaele S."/>
            <person name="Robideau G.P."/>
            <person name="Thines M."/>
            <person name="Win J."/>
            <person name="Zerillo M.M."/>
            <person name="Beakes G.W."/>
            <person name="Boore J.L."/>
            <person name="Busam D."/>
            <person name="Dumas B."/>
            <person name="Ferriera S."/>
            <person name="Fuerstenberg S.I."/>
            <person name="Gachon C.M."/>
            <person name="Gaulin E."/>
            <person name="Govers F."/>
            <person name="Grenville-Briggs L."/>
            <person name="Horner N."/>
            <person name="Hostetler J."/>
            <person name="Jiang R.H."/>
            <person name="Johnson J."/>
            <person name="Krajaejun T."/>
            <person name="Lin H."/>
            <person name="Meijer H.J."/>
            <person name="Moore B."/>
            <person name="Morris P."/>
            <person name="Phuntmart V."/>
            <person name="Puiu D."/>
            <person name="Shetty J."/>
            <person name="Stajich J.E."/>
            <person name="Tripathy S."/>
            <person name="Wawra S."/>
            <person name="van West P."/>
            <person name="Whitty B.R."/>
            <person name="Coutinho P.M."/>
            <person name="Henrissat B."/>
            <person name="Martin F."/>
            <person name="Thomas P.D."/>
            <person name="Tyler B.M."/>
            <person name="De Vries R.P."/>
            <person name="Kamoun S."/>
            <person name="Yandell M."/>
            <person name="Tisserat N."/>
            <person name="Buell C.R."/>
        </authorList>
    </citation>
    <scope>NUCLEOTIDE SEQUENCE</scope>
    <source>
        <strain evidence="15">DAOM:BR144</strain>
    </source>
</reference>
<evidence type="ECO:0000256" key="8">
    <source>
        <dbReference type="ARBA" id="ARBA00022840"/>
    </source>
</evidence>
<dbReference type="AlphaFoldDB" id="K3WY92"/>
<dbReference type="HOGENOM" id="CLU_018693_3_3_1"/>
<reference evidence="15" key="2">
    <citation type="submission" date="2010-04" db="EMBL/GenBank/DDBJ databases">
        <authorList>
            <person name="Buell R."/>
            <person name="Hamilton J."/>
            <person name="Hostetler J."/>
        </authorList>
    </citation>
    <scope>NUCLEOTIDE SEQUENCE [LARGE SCALE GENOMIC DNA]</scope>
    <source>
        <strain evidence="15">DAOM:BR144</strain>
    </source>
</reference>